<reference evidence="4" key="1">
    <citation type="submission" date="2016-06" db="EMBL/GenBank/DDBJ databases">
        <authorList>
            <person name="Varghese N."/>
            <person name="Submissions Spin"/>
        </authorList>
    </citation>
    <scope>NUCLEOTIDE SEQUENCE [LARGE SCALE GENOMIC DNA]</scope>
    <source>
        <strain evidence="4">DSM 44875</strain>
    </source>
</reference>
<evidence type="ECO:0000256" key="1">
    <source>
        <dbReference type="SAM" id="Coils"/>
    </source>
</evidence>
<evidence type="ECO:0000313" key="3">
    <source>
        <dbReference type="EMBL" id="SCE85817.1"/>
    </source>
</evidence>
<keyword evidence="4" id="KW-1185">Reference proteome</keyword>
<dbReference type="OrthoDB" id="3405758at2"/>
<protein>
    <recommendedName>
        <fullName evidence="5">MT0933-like antitoxin protein</fullName>
    </recommendedName>
</protein>
<dbReference type="Proteomes" id="UP000198243">
    <property type="component" value="Chromosome I"/>
</dbReference>
<feature type="coiled-coil region" evidence="1">
    <location>
        <begin position="6"/>
        <end position="33"/>
    </location>
</feature>
<evidence type="ECO:0000256" key="2">
    <source>
        <dbReference type="SAM" id="MobiDB-lite"/>
    </source>
</evidence>
<keyword evidence="1" id="KW-0175">Coiled coil</keyword>
<dbReference type="RefSeq" id="WP_089018287.1">
    <property type="nucleotide sequence ID" value="NZ_LT607412.1"/>
</dbReference>
<proteinExistence type="predicted"/>
<evidence type="ECO:0000313" key="4">
    <source>
        <dbReference type="Proteomes" id="UP000198243"/>
    </source>
</evidence>
<sequence>MAEPAKKMAQQMAQQTEDRLEDLADSVREKFDKVTEGSFRDKITEGRFADQVDHGVDQARAETQRKQTDR</sequence>
<dbReference type="EMBL" id="LT607412">
    <property type="protein sequence ID" value="SCE85817.1"/>
    <property type="molecule type" value="Genomic_DNA"/>
</dbReference>
<evidence type="ECO:0008006" key="5">
    <source>
        <dbReference type="Google" id="ProtNLM"/>
    </source>
</evidence>
<gene>
    <name evidence="3" type="ORF">GA0070607_2440</name>
</gene>
<feature type="region of interest" description="Disordered" evidence="2">
    <location>
        <begin position="50"/>
        <end position="70"/>
    </location>
</feature>
<organism evidence="3 4">
    <name type="scientific">Micromonospora coriariae</name>
    <dbReference type="NCBI Taxonomy" id="285665"/>
    <lineage>
        <taxon>Bacteria</taxon>
        <taxon>Bacillati</taxon>
        <taxon>Actinomycetota</taxon>
        <taxon>Actinomycetes</taxon>
        <taxon>Micromonosporales</taxon>
        <taxon>Micromonosporaceae</taxon>
        <taxon>Micromonospora</taxon>
    </lineage>
</organism>
<accession>A0A1C4VPA6</accession>
<dbReference type="AlphaFoldDB" id="A0A1C4VPA6"/>
<name>A0A1C4VPA6_9ACTN</name>